<dbReference type="Proteomes" id="UP000504609">
    <property type="component" value="Unplaced"/>
</dbReference>
<feature type="transmembrane region" description="Helical" evidence="1">
    <location>
        <begin position="254"/>
        <end position="278"/>
    </location>
</feature>
<evidence type="ECO:0000313" key="3">
    <source>
        <dbReference type="RefSeq" id="XP_022955471.1"/>
    </source>
</evidence>
<dbReference type="AlphaFoldDB" id="A0A6J1GTV1"/>
<dbReference type="GO" id="GO:0016020">
    <property type="term" value="C:membrane"/>
    <property type="evidence" value="ECO:0007669"/>
    <property type="project" value="TreeGrafter"/>
</dbReference>
<gene>
    <name evidence="3" type="primary">LOC111457486</name>
</gene>
<feature type="transmembrane region" description="Helical" evidence="1">
    <location>
        <begin position="480"/>
        <end position="502"/>
    </location>
</feature>
<dbReference type="KEGG" id="cmos:111457486"/>
<sequence length="533" mass="58793">MGSRNGGEVMGIALFLLLVSWGWIFPETVGQKISSSTSLLLLQDDDDGRDLVHRNDGFEAIMEEDDTVRDDPLNHFNKYRGGYNITNKHYWSSTIFTGAAGYGIGVAWLVCGMVYGAILAATQSCGKARGKGKGRINYGHKFYLWTIILAAFFTILAIVGCGVVIGGSSKFDREAKNIVKIVIETANGASDTIQDTTSAMKDMIANLEASTSDSGSEQTSGALISTSHQLDAQAATIQWQANKNRLLIHKGLNIMYIVTMVTMSLNLGAVIAVSVFGILRLRRPFHFFIVLCWLLTVLCWISFGLYLFLNNFSSDTCTALEMFQENPNNNSLSSILPCEQLLTARSVLTDVSSEIYDLVNQVNTQISVSYPDIALVCNPFSQPPYYEYQPQNCAANTIRIGDIPKVLKLLTCSNESKEGCENGQFMSNSEYKTVEAYTNSIQDFLNVYPGMESLVECQTLKDAFAKILEHHCKPLEKYAYMAWAGLVFVSVVMMCLVLVWTIRAIADQNLHLSAGSVQPARSSTPNMLEMANH</sequence>
<name>A0A6J1GTV1_CUCMO</name>
<proteinExistence type="predicted"/>
<accession>A0A6J1GTV1</accession>
<feature type="transmembrane region" description="Helical" evidence="1">
    <location>
        <begin position="7"/>
        <end position="25"/>
    </location>
</feature>
<feature type="transmembrane region" description="Helical" evidence="1">
    <location>
        <begin position="99"/>
        <end position="121"/>
    </location>
</feature>
<dbReference type="GeneID" id="111457486"/>
<keyword evidence="1" id="KW-1133">Transmembrane helix</keyword>
<reference evidence="3" key="1">
    <citation type="submission" date="2025-08" db="UniProtKB">
        <authorList>
            <consortium name="RefSeq"/>
        </authorList>
    </citation>
    <scope>IDENTIFICATION</scope>
    <source>
        <tissue evidence="3">Young leaves</tissue>
    </source>
</reference>
<dbReference type="PANTHER" id="PTHR31414:SF18">
    <property type="entry name" value="TRANSMEMBRANE PROTEIN-RELATED"/>
    <property type="match status" value="1"/>
</dbReference>
<dbReference type="InterPro" id="IPR040283">
    <property type="entry name" value="DDB_G0292058-like"/>
</dbReference>
<organism evidence="2 3">
    <name type="scientific">Cucurbita moschata</name>
    <name type="common">Winter crookneck squash</name>
    <name type="synonym">Cucurbita pepo var. moschata</name>
    <dbReference type="NCBI Taxonomy" id="3662"/>
    <lineage>
        <taxon>Eukaryota</taxon>
        <taxon>Viridiplantae</taxon>
        <taxon>Streptophyta</taxon>
        <taxon>Embryophyta</taxon>
        <taxon>Tracheophyta</taxon>
        <taxon>Spermatophyta</taxon>
        <taxon>Magnoliopsida</taxon>
        <taxon>eudicotyledons</taxon>
        <taxon>Gunneridae</taxon>
        <taxon>Pentapetalae</taxon>
        <taxon>rosids</taxon>
        <taxon>fabids</taxon>
        <taxon>Cucurbitales</taxon>
        <taxon>Cucurbitaceae</taxon>
        <taxon>Cucurbiteae</taxon>
        <taxon>Cucurbita</taxon>
    </lineage>
</organism>
<dbReference type="RefSeq" id="XP_022955471.1">
    <property type="nucleotide sequence ID" value="XM_023099703.1"/>
</dbReference>
<feature type="transmembrane region" description="Helical" evidence="1">
    <location>
        <begin position="142"/>
        <end position="165"/>
    </location>
</feature>
<feature type="transmembrane region" description="Helical" evidence="1">
    <location>
        <begin position="285"/>
        <end position="309"/>
    </location>
</feature>
<evidence type="ECO:0000313" key="2">
    <source>
        <dbReference type="Proteomes" id="UP000504609"/>
    </source>
</evidence>
<keyword evidence="1" id="KW-0812">Transmembrane</keyword>
<protein>
    <submittedName>
        <fullName evidence="3">Uncharacterized protein LOC111457486</fullName>
    </submittedName>
</protein>
<evidence type="ECO:0000256" key="1">
    <source>
        <dbReference type="SAM" id="Phobius"/>
    </source>
</evidence>
<keyword evidence="1" id="KW-0472">Membrane</keyword>
<keyword evidence="2" id="KW-1185">Reference proteome</keyword>
<dbReference type="PANTHER" id="PTHR31414">
    <property type="entry name" value="TRANSMEMBRANE PROTEIN DDB_G0292058"/>
    <property type="match status" value="1"/>
</dbReference>